<organism evidence="4 5">
    <name type="scientific">Arthrobacter oryzae</name>
    <dbReference type="NCBI Taxonomy" id="409290"/>
    <lineage>
        <taxon>Bacteria</taxon>
        <taxon>Bacillati</taxon>
        <taxon>Actinomycetota</taxon>
        <taxon>Actinomycetes</taxon>
        <taxon>Micrococcales</taxon>
        <taxon>Micrococcaceae</taxon>
        <taxon>Arthrobacter</taxon>
    </lineage>
</organism>
<keyword evidence="1" id="KW-1133">Transmembrane helix</keyword>
<dbReference type="OrthoDB" id="9803968at2"/>
<reference evidence="4 5" key="1">
    <citation type="submission" date="2018-10" db="EMBL/GenBank/DDBJ databases">
        <title>Genome sequencing of Arthrobacter oryzae TNB02.</title>
        <authorList>
            <person name="Cho Y.-J."/>
            <person name="Cho A."/>
            <person name="Kim O.-S."/>
        </authorList>
    </citation>
    <scope>NUCLEOTIDE SEQUENCE [LARGE SCALE GENOMIC DNA]</scope>
    <source>
        <strain evidence="4 5">TNB02</strain>
    </source>
</reference>
<proteinExistence type="predicted"/>
<dbReference type="PANTHER" id="PTHR24096">
    <property type="entry name" value="LONG-CHAIN-FATTY-ACID--COA LIGASE"/>
    <property type="match status" value="1"/>
</dbReference>
<evidence type="ECO:0000313" key="5">
    <source>
        <dbReference type="Proteomes" id="UP000273807"/>
    </source>
</evidence>
<feature type="domain" description="AMP-binding enzyme C-terminal" evidence="3">
    <location>
        <begin position="473"/>
        <end position="548"/>
    </location>
</feature>
<dbReference type="SUPFAM" id="SSF56801">
    <property type="entry name" value="Acetyl-CoA synthetase-like"/>
    <property type="match status" value="1"/>
</dbReference>
<dbReference type="Pfam" id="PF13193">
    <property type="entry name" value="AMP-binding_C"/>
    <property type="match status" value="1"/>
</dbReference>
<dbReference type="NCBIfam" id="NF004114">
    <property type="entry name" value="PRK05605.1"/>
    <property type="match status" value="1"/>
</dbReference>
<gene>
    <name evidence="4" type="ORF">D7003_16775</name>
</gene>
<dbReference type="CDD" id="cd05936">
    <property type="entry name" value="FC-FACS_FadD_like"/>
    <property type="match status" value="1"/>
</dbReference>
<dbReference type="InterPro" id="IPR045851">
    <property type="entry name" value="AMP-bd_C_sf"/>
</dbReference>
<dbReference type="InterPro" id="IPR000873">
    <property type="entry name" value="AMP-dep_synth/lig_dom"/>
</dbReference>
<evidence type="ECO:0000259" key="3">
    <source>
        <dbReference type="Pfam" id="PF13193"/>
    </source>
</evidence>
<comment type="caution">
    <text evidence="4">The sequence shown here is derived from an EMBL/GenBank/DDBJ whole genome shotgun (WGS) entry which is preliminary data.</text>
</comment>
<dbReference type="InterPro" id="IPR042099">
    <property type="entry name" value="ANL_N_sf"/>
</dbReference>
<keyword evidence="1" id="KW-0472">Membrane</keyword>
<keyword evidence="1" id="KW-0812">Transmembrane</keyword>
<sequence>MESTDVQPWVKNYQPGVPAEIDLPTESLVDMLERSVAEARDAPALEFFGRRTSYAGLGEQVDRAAEGLRKLGVRAGDRVALILPNCPQHVVAFYAVLRLGAVVVEHNPLYTSRELRHQFEDHQARVVIAWDKAAAAVKDFPADVEIDHVVSVNLLEAFPAVKRLALQLPVKKLRATRDSLTARAPGTMTWKELLGPARIDPAHPRPQVTDLAAIQYTSGTTGRPKGAMLTHFNLYANALQGEAWMAGAEYRKEIFYAILPMFHAFGLTLYLTYGIRKQGLLVLFPKFEPDLILAAMKKSPATVYCAVPPIYERTAIAAREKGISLRSAKYCISGAMNLPPYVVELWESVSGGLLVEGYGMTESSPVALGNPFHPTRRSGTIGVPFPSTLMKVVNLDDPDTEVSQGEPGELLIKGPQVFQGYWNNPEETARTLTGDGWLRTGDVVTVDADGFTTVVDRAKELIVTGGFNVSPTEVEAVLRLHPDVRDAAVIGKPLERGGELVAAAVELEPGTALDEEALRNYCREHLAGYKVPKRIVPIQDMPRSMLGKILRKQVREQILPEL</sequence>
<dbReference type="EMBL" id="RBED01000135">
    <property type="protein sequence ID" value="RNL50391.1"/>
    <property type="molecule type" value="Genomic_DNA"/>
</dbReference>
<dbReference type="Gene3D" id="3.40.50.12780">
    <property type="entry name" value="N-terminal domain of ligase-like"/>
    <property type="match status" value="1"/>
</dbReference>
<dbReference type="InterPro" id="IPR025110">
    <property type="entry name" value="AMP-bd_C"/>
</dbReference>
<dbReference type="Proteomes" id="UP000273807">
    <property type="component" value="Unassembled WGS sequence"/>
</dbReference>
<dbReference type="RefSeq" id="WP_123256564.1">
    <property type="nucleotide sequence ID" value="NZ_RBED01000135.1"/>
</dbReference>
<dbReference type="EC" id="6.2.1.3" evidence="4"/>
<keyword evidence="5" id="KW-1185">Reference proteome</keyword>
<dbReference type="GO" id="GO:0004467">
    <property type="term" value="F:long-chain fatty acid-CoA ligase activity"/>
    <property type="evidence" value="ECO:0007669"/>
    <property type="project" value="UniProtKB-EC"/>
</dbReference>
<evidence type="ECO:0000259" key="2">
    <source>
        <dbReference type="Pfam" id="PF00501"/>
    </source>
</evidence>
<feature type="domain" description="AMP-dependent synthetase/ligase" evidence="2">
    <location>
        <begin position="32"/>
        <end position="422"/>
    </location>
</feature>
<name>A0A3N0BNS6_9MICC</name>
<dbReference type="Pfam" id="PF00501">
    <property type="entry name" value="AMP-binding"/>
    <property type="match status" value="1"/>
</dbReference>
<evidence type="ECO:0000313" key="4">
    <source>
        <dbReference type="EMBL" id="RNL50391.1"/>
    </source>
</evidence>
<feature type="transmembrane region" description="Helical" evidence="1">
    <location>
        <begin position="254"/>
        <end position="273"/>
    </location>
</feature>
<protein>
    <submittedName>
        <fullName evidence="4">Long-chain fatty acid--CoA ligase</fullName>
        <ecNumber evidence="4">6.2.1.3</ecNumber>
    </submittedName>
</protein>
<dbReference type="InterPro" id="IPR020845">
    <property type="entry name" value="AMP-binding_CS"/>
</dbReference>
<evidence type="ECO:0000256" key="1">
    <source>
        <dbReference type="SAM" id="Phobius"/>
    </source>
</evidence>
<accession>A0A3N0BNS6</accession>
<keyword evidence="4" id="KW-0436">Ligase</keyword>
<dbReference type="AlphaFoldDB" id="A0A3N0BNS6"/>
<dbReference type="PROSITE" id="PS00455">
    <property type="entry name" value="AMP_BINDING"/>
    <property type="match status" value="1"/>
</dbReference>
<dbReference type="Gene3D" id="3.30.300.30">
    <property type="match status" value="1"/>
</dbReference>